<keyword evidence="2" id="KW-1185">Reference proteome</keyword>
<dbReference type="Pfam" id="PF13189">
    <property type="entry name" value="Cytidylate_kin2"/>
    <property type="match status" value="1"/>
</dbReference>
<accession>E6U4V8</accession>
<dbReference type="AlphaFoldDB" id="E6U4V8"/>
<evidence type="ECO:0000313" key="1">
    <source>
        <dbReference type="EMBL" id="ADU27843.1"/>
    </source>
</evidence>
<dbReference type="STRING" id="663278.Ethha_2332"/>
<sequence length="200" mass="22768">MGNVITVTREFGSMGRPIAKIIAERMGFQYYDRDIIELTVKELHGNIEELSTLEEKNTSIFAKMMYPLGHGTALMQDKLYEMEKSVILDLASGDDCVIVGRCSDYILHECRHPNMLNVFIYAPYDCRVAFCEKELHLSTEKAKSYIKSVDKARCEFYKFRTGVSYYSTTYRNLMVDSSIASHEACADLICTAAKHKLGLL</sequence>
<proteinExistence type="predicted"/>
<evidence type="ECO:0000313" key="2">
    <source>
        <dbReference type="Proteomes" id="UP000001551"/>
    </source>
</evidence>
<name>E6U4V8_ETHHY</name>
<dbReference type="Proteomes" id="UP000001551">
    <property type="component" value="Chromosome"/>
</dbReference>
<dbReference type="HOGENOM" id="CLU_065155_3_1_9"/>
<dbReference type="EMBL" id="CP002400">
    <property type="protein sequence ID" value="ADU27843.1"/>
    <property type="molecule type" value="Genomic_DNA"/>
</dbReference>
<dbReference type="eggNOG" id="COG1102">
    <property type="taxonomic scope" value="Bacteria"/>
</dbReference>
<gene>
    <name evidence="1" type="ordered locus">Ethha_2332</name>
</gene>
<reference evidence="1 2" key="1">
    <citation type="submission" date="2010-12" db="EMBL/GenBank/DDBJ databases">
        <title>Complete sequence of Ethanoligenens harbinense YUAN-3.</title>
        <authorList>
            <person name="Lucas S."/>
            <person name="Copeland A."/>
            <person name="Lapidus A."/>
            <person name="Cheng J.-F."/>
            <person name="Bruce D."/>
            <person name="Goodwin L."/>
            <person name="Pitluck S."/>
            <person name="Chertkov O."/>
            <person name="Misra M."/>
            <person name="Detter J.C."/>
            <person name="Han C."/>
            <person name="Tapia R."/>
            <person name="Land M."/>
            <person name="Hauser L."/>
            <person name="Jeffries C."/>
            <person name="Kyrpides N."/>
            <person name="Ivanova N."/>
            <person name="Mikhailova N."/>
            <person name="Wang A."/>
            <person name="Mouttaki H."/>
            <person name="He Z."/>
            <person name="Zhou J."/>
            <person name="Hemme C.L."/>
            <person name="Woyke T."/>
        </authorList>
    </citation>
    <scope>NUCLEOTIDE SEQUENCE [LARGE SCALE GENOMIC DNA]</scope>
    <source>
        <strain evidence="2">DSM 18485 / JCM 12961 / CGMCC 1.5033 / YUAN-3</strain>
    </source>
</reference>
<protein>
    <submittedName>
        <fullName evidence="1">Biotin carboxylase</fullName>
    </submittedName>
</protein>
<organism evidence="1 2">
    <name type="scientific">Ethanoligenens harbinense (strain DSM 18485 / JCM 12961 / CGMCC 1.5033 / YUAN-3)</name>
    <dbReference type="NCBI Taxonomy" id="663278"/>
    <lineage>
        <taxon>Bacteria</taxon>
        <taxon>Bacillati</taxon>
        <taxon>Bacillota</taxon>
        <taxon>Clostridia</taxon>
        <taxon>Eubacteriales</taxon>
        <taxon>Oscillospiraceae</taxon>
        <taxon>Ethanoligenens</taxon>
    </lineage>
</organism>
<dbReference type="RefSeq" id="WP_013486191.1">
    <property type="nucleotide sequence ID" value="NC_014828.1"/>
</dbReference>
<dbReference type="KEGG" id="eha:Ethha_2332"/>
<dbReference type="Gene3D" id="3.40.50.300">
    <property type="entry name" value="P-loop containing nucleotide triphosphate hydrolases"/>
    <property type="match status" value="1"/>
</dbReference>
<dbReference type="InterPro" id="IPR027417">
    <property type="entry name" value="P-loop_NTPase"/>
</dbReference>